<proteinExistence type="predicted"/>
<name>A0AAN7R7D0_TRANT</name>
<dbReference type="EMBL" id="JAXQNO010000009">
    <property type="protein sequence ID" value="KAK4790985.1"/>
    <property type="molecule type" value="Genomic_DNA"/>
</dbReference>
<accession>A0AAN7R7D0</accession>
<evidence type="ECO:0000313" key="2">
    <source>
        <dbReference type="EMBL" id="KAK4790985.1"/>
    </source>
</evidence>
<comment type="caution">
    <text evidence="2">The sequence shown here is derived from an EMBL/GenBank/DDBJ whole genome shotgun (WGS) entry which is preliminary data.</text>
</comment>
<feature type="transmembrane region" description="Helical" evidence="1">
    <location>
        <begin position="15"/>
        <end position="35"/>
    </location>
</feature>
<dbReference type="Proteomes" id="UP001346149">
    <property type="component" value="Unassembled WGS sequence"/>
</dbReference>
<gene>
    <name evidence="2" type="ORF">SAY86_031398</name>
</gene>
<reference evidence="2 3" key="1">
    <citation type="journal article" date="2023" name="Hortic Res">
        <title>Pangenome of water caltrop reveals structural variations and asymmetric subgenome divergence after allopolyploidization.</title>
        <authorList>
            <person name="Zhang X."/>
            <person name="Chen Y."/>
            <person name="Wang L."/>
            <person name="Yuan Y."/>
            <person name="Fang M."/>
            <person name="Shi L."/>
            <person name="Lu R."/>
            <person name="Comes H.P."/>
            <person name="Ma Y."/>
            <person name="Chen Y."/>
            <person name="Huang G."/>
            <person name="Zhou Y."/>
            <person name="Zheng Z."/>
            <person name="Qiu Y."/>
        </authorList>
    </citation>
    <scope>NUCLEOTIDE SEQUENCE [LARGE SCALE GENOMIC DNA]</scope>
    <source>
        <strain evidence="2">F231</strain>
    </source>
</reference>
<keyword evidence="3" id="KW-1185">Reference proteome</keyword>
<dbReference type="AlphaFoldDB" id="A0AAN7R7D0"/>
<evidence type="ECO:0000256" key="1">
    <source>
        <dbReference type="SAM" id="Phobius"/>
    </source>
</evidence>
<keyword evidence="1" id="KW-1133">Transmembrane helix</keyword>
<keyword evidence="1" id="KW-0472">Membrane</keyword>
<evidence type="ECO:0000313" key="3">
    <source>
        <dbReference type="Proteomes" id="UP001346149"/>
    </source>
</evidence>
<protein>
    <submittedName>
        <fullName evidence="2">Uncharacterized protein</fullName>
    </submittedName>
</protein>
<organism evidence="2 3">
    <name type="scientific">Trapa natans</name>
    <name type="common">Water chestnut</name>
    <dbReference type="NCBI Taxonomy" id="22666"/>
    <lineage>
        <taxon>Eukaryota</taxon>
        <taxon>Viridiplantae</taxon>
        <taxon>Streptophyta</taxon>
        <taxon>Embryophyta</taxon>
        <taxon>Tracheophyta</taxon>
        <taxon>Spermatophyta</taxon>
        <taxon>Magnoliopsida</taxon>
        <taxon>eudicotyledons</taxon>
        <taxon>Gunneridae</taxon>
        <taxon>Pentapetalae</taxon>
        <taxon>rosids</taxon>
        <taxon>malvids</taxon>
        <taxon>Myrtales</taxon>
        <taxon>Lythraceae</taxon>
        <taxon>Trapa</taxon>
    </lineage>
</organism>
<sequence length="74" mass="8265">MAPSSKVDRKATTDVAAWMFNVVSSVGIIIVNKALMSTYGFSFAKLGVRHLCKLLYRWNECQSNVELSWILPGN</sequence>
<keyword evidence="1" id="KW-0812">Transmembrane</keyword>